<dbReference type="KEGG" id="halg:HUG10_13850"/>
<gene>
    <name evidence="2" type="ORF">HUG10_13850</name>
</gene>
<dbReference type="InterPro" id="IPR007804">
    <property type="entry name" value="GvpG"/>
</dbReference>
<dbReference type="OrthoDB" id="214403at2157"/>
<dbReference type="Proteomes" id="UP000509750">
    <property type="component" value="Chromosome"/>
</dbReference>
<dbReference type="NCBIfam" id="NF045779">
    <property type="entry name" value="gas_vesic_GvpG"/>
    <property type="match status" value="1"/>
</dbReference>
<dbReference type="Pfam" id="PF05120">
    <property type="entry name" value="GvpG"/>
    <property type="match status" value="1"/>
</dbReference>
<name>A0A7D5KNK6_9EURY</name>
<protein>
    <submittedName>
        <fullName evidence="2">Protein gvpG</fullName>
    </submittedName>
</protein>
<evidence type="ECO:0000313" key="3">
    <source>
        <dbReference type="Proteomes" id="UP000509750"/>
    </source>
</evidence>
<proteinExistence type="predicted"/>
<feature type="coiled-coil region" evidence="1">
    <location>
        <begin position="45"/>
        <end position="79"/>
    </location>
</feature>
<dbReference type="InterPro" id="IPR054797">
    <property type="entry name" value="Gas_vesic_GvpG_halobact"/>
</dbReference>
<keyword evidence="3" id="KW-1185">Reference proteome</keyword>
<dbReference type="EMBL" id="CP058529">
    <property type="protein sequence ID" value="QLG28562.1"/>
    <property type="molecule type" value="Genomic_DNA"/>
</dbReference>
<dbReference type="AlphaFoldDB" id="A0A7D5KNK6"/>
<evidence type="ECO:0000256" key="1">
    <source>
        <dbReference type="SAM" id="Coils"/>
    </source>
</evidence>
<keyword evidence="1" id="KW-0175">Coiled coil</keyword>
<sequence>MTLIIDDLLFRPFVSILDIIHATAVQELYDVEALQADLKENQLLYELGERSQEEYERRKAELEADLDAAEAAREQLRSKQLEVRG</sequence>
<evidence type="ECO:0000313" key="2">
    <source>
        <dbReference type="EMBL" id="QLG28562.1"/>
    </source>
</evidence>
<accession>A0A7D5KNK6</accession>
<reference evidence="2 3" key="1">
    <citation type="submission" date="2020-07" db="EMBL/GenBank/DDBJ databases">
        <title>Gai3-2, isolated from salt lake.</title>
        <authorList>
            <person name="Cui H."/>
            <person name="Shi X."/>
        </authorList>
    </citation>
    <scope>NUCLEOTIDE SEQUENCE [LARGE SCALE GENOMIC DNA]</scope>
    <source>
        <strain evidence="2 3">Gai3-2</strain>
    </source>
</reference>
<dbReference type="GeneID" id="56029937"/>
<organism evidence="2 3">
    <name type="scientific">Halorarum halophilum</name>
    <dbReference type="NCBI Taxonomy" id="2743090"/>
    <lineage>
        <taxon>Archaea</taxon>
        <taxon>Methanobacteriati</taxon>
        <taxon>Methanobacteriota</taxon>
        <taxon>Stenosarchaea group</taxon>
        <taxon>Halobacteria</taxon>
        <taxon>Halobacteriales</taxon>
        <taxon>Haloferacaceae</taxon>
        <taxon>Halorarum</taxon>
    </lineage>
</organism>
<dbReference type="RefSeq" id="WP_179170136.1">
    <property type="nucleotide sequence ID" value="NZ_CP058529.1"/>
</dbReference>